<comment type="caution">
    <text evidence="1">The sequence shown here is derived from an EMBL/GenBank/DDBJ whole genome shotgun (WGS) entry which is preliminary data.</text>
</comment>
<evidence type="ECO:0000313" key="2">
    <source>
        <dbReference type="Proteomes" id="UP000821865"/>
    </source>
</evidence>
<dbReference type="Proteomes" id="UP000821865">
    <property type="component" value="Chromosome 10"/>
</dbReference>
<organism evidence="1 2">
    <name type="scientific">Dermacentor silvarum</name>
    <name type="common">Tick</name>
    <dbReference type="NCBI Taxonomy" id="543639"/>
    <lineage>
        <taxon>Eukaryota</taxon>
        <taxon>Metazoa</taxon>
        <taxon>Ecdysozoa</taxon>
        <taxon>Arthropoda</taxon>
        <taxon>Chelicerata</taxon>
        <taxon>Arachnida</taxon>
        <taxon>Acari</taxon>
        <taxon>Parasitiformes</taxon>
        <taxon>Ixodida</taxon>
        <taxon>Ixodoidea</taxon>
        <taxon>Ixodidae</taxon>
        <taxon>Rhipicephalinae</taxon>
        <taxon>Dermacentor</taxon>
    </lineage>
</organism>
<reference evidence="1" key="1">
    <citation type="submission" date="2020-05" db="EMBL/GenBank/DDBJ databases">
        <title>Large-scale comparative analyses of tick genomes elucidate their genetic diversity and vector capacities.</title>
        <authorList>
            <person name="Jia N."/>
            <person name="Wang J."/>
            <person name="Shi W."/>
            <person name="Du L."/>
            <person name="Sun Y."/>
            <person name="Zhan W."/>
            <person name="Jiang J."/>
            <person name="Wang Q."/>
            <person name="Zhang B."/>
            <person name="Ji P."/>
            <person name="Sakyi L.B."/>
            <person name="Cui X."/>
            <person name="Yuan T."/>
            <person name="Jiang B."/>
            <person name="Yang W."/>
            <person name="Lam T.T.-Y."/>
            <person name="Chang Q."/>
            <person name="Ding S."/>
            <person name="Wang X."/>
            <person name="Zhu J."/>
            <person name="Ruan X."/>
            <person name="Zhao L."/>
            <person name="Wei J."/>
            <person name="Que T."/>
            <person name="Du C."/>
            <person name="Cheng J."/>
            <person name="Dai P."/>
            <person name="Han X."/>
            <person name="Huang E."/>
            <person name="Gao Y."/>
            <person name="Liu J."/>
            <person name="Shao H."/>
            <person name="Ye R."/>
            <person name="Li L."/>
            <person name="Wei W."/>
            <person name="Wang X."/>
            <person name="Wang C."/>
            <person name="Yang T."/>
            <person name="Huo Q."/>
            <person name="Li W."/>
            <person name="Guo W."/>
            <person name="Chen H."/>
            <person name="Zhou L."/>
            <person name="Ni X."/>
            <person name="Tian J."/>
            <person name="Zhou Y."/>
            <person name="Sheng Y."/>
            <person name="Liu T."/>
            <person name="Pan Y."/>
            <person name="Xia L."/>
            <person name="Li J."/>
            <person name="Zhao F."/>
            <person name="Cao W."/>
        </authorList>
    </citation>
    <scope>NUCLEOTIDE SEQUENCE</scope>
    <source>
        <strain evidence="1">Dsil-2018</strain>
    </source>
</reference>
<sequence length="114" mass="12729">MTSMGTRIPDLVIKRENQAMILDIKVVETRVSLADAHEAKRDMNYPGSHHVNAAPAYSVDSDIKSSRNMGHPINRCAKGYWARPSGLQDHDHTCLQGGLHGFRTHQRTTPVRAE</sequence>
<accession>A0ACB8DRY0</accession>
<proteinExistence type="predicted"/>
<evidence type="ECO:0000313" key="1">
    <source>
        <dbReference type="EMBL" id="KAH7975121.1"/>
    </source>
</evidence>
<keyword evidence="2" id="KW-1185">Reference proteome</keyword>
<gene>
    <name evidence="1" type="ORF">HPB49_024040</name>
</gene>
<protein>
    <submittedName>
        <fullName evidence="1">Uncharacterized protein</fullName>
    </submittedName>
</protein>
<name>A0ACB8DRY0_DERSI</name>
<dbReference type="EMBL" id="CM023479">
    <property type="protein sequence ID" value="KAH7975121.1"/>
    <property type="molecule type" value="Genomic_DNA"/>
</dbReference>